<accession>A0ABW8HHM2</accession>
<dbReference type="EMBL" id="JBIVPC010000014">
    <property type="protein sequence ID" value="MFJ6039615.1"/>
    <property type="molecule type" value="Genomic_DNA"/>
</dbReference>
<name>A0ABW8HHM2_9ACTN</name>
<evidence type="ECO:0000259" key="5">
    <source>
        <dbReference type="Pfam" id="PF00425"/>
    </source>
</evidence>
<dbReference type="Gene3D" id="3.60.120.10">
    <property type="entry name" value="Anthranilate synthase"/>
    <property type="match status" value="1"/>
</dbReference>
<keyword evidence="3" id="KW-0460">Magnesium</keyword>
<evidence type="ECO:0000313" key="6">
    <source>
        <dbReference type="EMBL" id="MFJ6039615.1"/>
    </source>
</evidence>
<feature type="domain" description="Chorismate-utilising enzyme C-terminal" evidence="5">
    <location>
        <begin position="173"/>
        <end position="425"/>
    </location>
</feature>
<dbReference type="NCBIfam" id="TIGR03494">
    <property type="entry name" value="salicyl_syn"/>
    <property type="match status" value="1"/>
</dbReference>
<gene>
    <name evidence="6" type="ORF">ACIQFM_25550</name>
</gene>
<dbReference type="Pfam" id="PF00425">
    <property type="entry name" value="Chorismate_bind"/>
    <property type="match status" value="1"/>
</dbReference>
<dbReference type="InterPro" id="IPR019999">
    <property type="entry name" value="Anth_synth_I-like"/>
</dbReference>
<evidence type="ECO:0000256" key="3">
    <source>
        <dbReference type="ARBA" id="ARBA00022842"/>
    </source>
</evidence>
<dbReference type="InterPro" id="IPR019996">
    <property type="entry name" value="Salicylate_synthase"/>
</dbReference>
<keyword evidence="4 6" id="KW-0456">Lyase</keyword>
<dbReference type="InterPro" id="IPR005801">
    <property type="entry name" value="ADC_synthase"/>
</dbReference>
<comment type="cofactor">
    <cofactor evidence="1">
        <name>Mg(2+)</name>
        <dbReference type="ChEBI" id="CHEBI:18420"/>
    </cofactor>
</comment>
<reference evidence="6 7" key="1">
    <citation type="submission" date="2024-10" db="EMBL/GenBank/DDBJ databases">
        <title>The Natural Products Discovery Center: Release of the First 8490 Sequenced Strains for Exploring Actinobacteria Biosynthetic Diversity.</title>
        <authorList>
            <person name="Kalkreuter E."/>
            <person name="Kautsar S.A."/>
            <person name="Yang D."/>
            <person name="Bader C.D."/>
            <person name="Teijaro C.N."/>
            <person name="Fluegel L."/>
            <person name="Davis C.M."/>
            <person name="Simpson J.R."/>
            <person name="Lauterbach L."/>
            <person name="Steele A.D."/>
            <person name="Gui C."/>
            <person name="Meng S."/>
            <person name="Li G."/>
            <person name="Viehrig K."/>
            <person name="Ye F."/>
            <person name="Su P."/>
            <person name="Kiefer A.F."/>
            <person name="Nichols A."/>
            <person name="Cepeda A.J."/>
            <person name="Yan W."/>
            <person name="Fan B."/>
            <person name="Jiang Y."/>
            <person name="Adhikari A."/>
            <person name="Zheng C.-J."/>
            <person name="Schuster L."/>
            <person name="Cowan T.M."/>
            <person name="Smanski M.J."/>
            <person name="Chevrette M.G."/>
            <person name="De Carvalho L.P.S."/>
            <person name="Shen B."/>
        </authorList>
    </citation>
    <scope>NUCLEOTIDE SEQUENCE [LARGE SCALE GENOMIC DNA]</scope>
    <source>
        <strain evidence="6 7">NPDC093086</strain>
    </source>
</reference>
<evidence type="ECO:0000256" key="1">
    <source>
        <dbReference type="ARBA" id="ARBA00001946"/>
    </source>
</evidence>
<organism evidence="6 7">
    <name type="scientific">Streptomyces ardesiacus</name>
    <dbReference type="NCBI Taxonomy" id="285564"/>
    <lineage>
        <taxon>Bacteria</taxon>
        <taxon>Bacillati</taxon>
        <taxon>Actinomycetota</taxon>
        <taxon>Actinomycetes</taxon>
        <taxon>Kitasatosporales</taxon>
        <taxon>Streptomycetaceae</taxon>
        <taxon>Streptomyces</taxon>
    </lineage>
</organism>
<proteinExistence type="predicted"/>
<evidence type="ECO:0000256" key="2">
    <source>
        <dbReference type="ARBA" id="ARBA00022723"/>
    </source>
</evidence>
<dbReference type="PANTHER" id="PTHR11236">
    <property type="entry name" value="AMINOBENZOATE/ANTHRANILATE SYNTHASE"/>
    <property type="match status" value="1"/>
</dbReference>
<dbReference type="PRINTS" id="PR00095">
    <property type="entry name" value="ANTSNTHASEI"/>
</dbReference>
<protein>
    <submittedName>
        <fullName evidence="6">Salicylate synthase</fullName>
        <ecNumber evidence="6">4.2.99.21</ecNumber>
    </submittedName>
</protein>
<keyword evidence="7" id="KW-1185">Reference proteome</keyword>
<dbReference type="SUPFAM" id="SSF56322">
    <property type="entry name" value="ADC synthase"/>
    <property type="match status" value="1"/>
</dbReference>
<dbReference type="InterPro" id="IPR015890">
    <property type="entry name" value="Chorismate_C"/>
</dbReference>
<dbReference type="Proteomes" id="UP001617907">
    <property type="component" value="Unassembled WGS sequence"/>
</dbReference>
<dbReference type="EC" id="4.2.99.21" evidence="6"/>
<sequence>MGFPYQTKTVRTSVEPLVAATALAASGLFSTYVLYETEDGWSVAGGIAAEVILKPDTVRCTKDGTTVERPWRGDPLAQVRAFFDGLDLADWRAYGWSAFELAYAVAGRPVGNDVLLHLVVPRTETRLSGDHAVVRGLDPQEMALVEKTLTGLEPVTDARGLPVRVDIEAGAGAYRDSVTTVVERIRAGLLQKAVVSRIVPVTSDVDFPATYLAGRRANTPARSYLLNMAGIQALGFSPETVVEVGPDGTVSSQPLAGTRALTGDADEDRRLRENLLADPKELHEHAISVKVAVDELAGPCTPETVVVQEYMVIKERGSVQHLASRVVGRMSRQAGPWDAFAAVFPAVTASGVPKYPAYDAISAVEPRERGLYAGTVMTLAQDGSMDAALALRSVFRKNGETWLQAGAGIVEQSVPERELEETREKLRCVAGCLVAPAAESEARASDAAPDKRLYV</sequence>
<comment type="caution">
    <text evidence="6">The sequence shown here is derived from an EMBL/GenBank/DDBJ whole genome shotgun (WGS) entry which is preliminary data.</text>
</comment>
<dbReference type="RefSeq" id="WP_037832127.1">
    <property type="nucleotide sequence ID" value="NZ_BBOK01000004.1"/>
</dbReference>
<keyword evidence="2" id="KW-0479">Metal-binding</keyword>
<evidence type="ECO:0000313" key="7">
    <source>
        <dbReference type="Proteomes" id="UP001617907"/>
    </source>
</evidence>
<dbReference type="PANTHER" id="PTHR11236:SF48">
    <property type="entry name" value="ISOCHORISMATE SYNTHASE MENF"/>
    <property type="match status" value="1"/>
</dbReference>
<dbReference type="GO" id="GO:0043904">
    <property type="term" value="F:isochorismate pyruvate lyase activity"/>
    <property type="evidence" value="ECO:0007669"/>
    <property type="project" value="UniProtKB-EC"/>
</dbReference>
<evidence type="ECO:0000256" key="4">
    <source>
        <dbReference type="ARBA" id="ARBA00023239"/>
    </source>
</evidence>